<organism evidence="2 3">
    <name type="scientific">Portunus trituberculatus</name>
    <name type="common">Swimming crab</name>
    <name type="synonym">Neptunus trituberculatus</name>
    <dbReference type="NCBI Taxonomy" id="210409"/>
    <lineage>
        <taxon>Eukaryota</taxon>
        <taxon>Metazoa</taxon>
        <taxon>Ecdysozoa</taxon>
        <taxon>Arthropoda</taxon>
        <taxon>Crustacea</taxon>
        <taxon>Multicrustacea</taxon>
        <taxon>Malacostraca</taxon>
        <taxon>Eumalacostraca</taxon>
        <taxon>Eucarida</taxon>
        <taxon>Decapoda</taxon>
        <taxon>Pleocyemata</taxon>
        <taxon>Brachyura</taxon>
        <taxon>Eubrachyura</taxon>
        <taxon>Portunoidea</taxon>
        <taxon>Portunidae</taxon>
        <taxon>Portuninae</taxon>
        <taxon>Portunus</taxon>
    </lineage>
</organism>
<reference evidence="2 3" key="1">
    <citation type="submission" date="2019-05" db="EMBL/GenBank/DDBJ databases">
        <title>Another draft genome of Portunus trituberculatus and its Hox gene families provides insights of decapod evolution.</title>
        <authorList>
            <person name="Jeong J.-H."/>
            <person name="Song I."/>
            <person name="Kim S."/>
            <person name="Choi T."/>
            <person name="Kim D."/>
            <person name="Ryu S."/>
            <person name="Kim W."/>
        </authorList>
    </citation>
    <scope>NUCLEOTIDE SEQUENCE [LARGE SCALE GENOMIC DNA]</scope>
    <source>
        <tissue evidence="2">Muscle</tissue>
    </source>
</reference>
<accession>A0A5B7EYW1</accession>
<keyword evidence="1" id="KW-1133">Transmembrane helix</keyword>
<evidence type="ECO:0000256" key="1">
    <source>
        <dbReference type="SAM" id="Phobius"/>
    </source>
</evidence>
<keyword evidence="1" id="KW-0812">Transmembrane</keyword>
<comment type="caution">
    <text evidence="2">The sequence shown here is derived from an EMBL/GenBank/DDBJ whole genome shotgun (WGS) entry which is preliminary data.</text>
</comment>
<keyword evidence="1" id="KW-0472">Membrane</keyword>
<sequence length="86" mass="9595">MKSKWKAVESGVPVGIYKMGDGVELEKVKKEKDLEVMMEENNELKTPRPGTTHQANSLIHLFAVMGLTHLQLSICTSLLFFLFSSG</sequence>
<proteinExistence type="predicted"/>
<gene>
    <name evidence="2" type="ORF">E2C01_031893</name>
</gene>
<keyword evidence="3" id="KW-1185">Reference proteome</keyword>
<dbReference type="EMBL" id="VSRR010004054">
    <property type="protein sequence ID" value="MPC38387.1"/>
    <property type="molecule type" value="Genomic_DNA"/>
</dbReference>
<feature type="transmembrane region" description="Helical" evidence="1">
    <location>
        <begin position="58"/>
        <end position="83"/>
    </location>
</feature>
<protein>
    <submittedName>
        <fullName evidence="2">Uncharacterized protein</fullName>
    </submittedName>
</protein>
<dbReference type="AlphaFoldDB" id="A0A5B7EYW1"/>
<dbReference type="Proteomes" id="UP000324222">
    <property type="component" value="Unassembled WGS sequence"/>
</dbReference>
<evidence type="ECO:0000313" key="3">
    <source>
        <dbReference type="Proteomes" id="UP000324222"/>
    </source>
</evidence>
<name>A0A5B7EYW1_PORTR</name>
<evidence type="ECO:0000313" key="2">
    <source>
        <dbReference type="EMBL" id="MPC38387.1"/>
    </source>
</evidence>